<evidence type="ECO:0000259" key="8">
    <source>
        <dbReference type="Pfam" id="PF21982"/>
    </source>
</evidence>
<reference evidence="9 10" key="1">
    <citation type="submission" date="2018-09" db="EMBL/GenBank/DDBJ databases">
        <title>Optimization and identification of Corynebacterium falsenii FN1-14 from fish paste.</title>
        <authorList>
            <person name="Daroonpunt R."/>
            <person name="Tanasupawat S."/>
        </authorList>
    </citation>
    <scope>NUCLEOTIDE SEQUENCE [LARGE SCALE GENOMIC DNA]</scope>
    <source>
        <strain evidence="9 10">FN1-14</strain>
    </source>
</reference>
<comment type="function">
    <text evidence="5">Modulates RecA activity.</text>
</comment>
<keyword evidence="10" id="KW-1185">Reference proteome</keyword>
<dbReference type="OrthoDB" id="5244465at2"/>
<feature type="domain" description="RecX first three-helical" evidence="8">
    <location>
        <begin position="51"/>
        <end position="89"/>
    </location>
</feature>
<evidence type="ECO:0000256" key="3">
    <source>
        <dbReference type="ARBA" id="ARBA00018111"/>
    </source>
</evidence>
<sequence length="207" mass="23313">MNRPSSSEQRAGQESEQQAKLAALSEAIANYQAGDNPIIDEGKEEALAPIKRKATRLINHRPRSEHELRTRLLEDDHAPELVDAVVARCVDNGMIDDGVFATEWVRQRSMNQKKSVSVLRRELQAKGVAARHIEAALAQVDDDDQHQIMVELIRKKAHAIKRAPKDRQEYLKFLRRITGVAARRGFPEGAAVREAREALDNRISELS</sequence>
<dbReference type="Proteomes" id="UP000285278">
    <property type="component" value="Unassembled WGS sequence"/>
</dbReference>
<comment type="similarity">
    <text evidence="2 5">Belongs to the RecX family.</text>
</comment>
<dbReference type="InterPro" id="IPR036388">
    <property type="entry name" value="WH-like_DNA-bd_sf"/>
</dbReference>
<evidence type="ECO:0000313" key="9">
    <source>
        <dbReference type="EMBL" id="RIX35774.1"/>
    </source>
</evidence>
<dbReference type="GO" id="GO:0006282">
    <property type="term" value="P:regulation of DNA repair"/>
    <property type="evidence" value="ECO:0007669"/>
    <property type="project" value="UniProtKB-UniRule"/>
</dbReference>
<dbReference type="PANTHER" id="PTHR33602">
    <property type="entry name" value="REGULATORY PROTEIN RECX FAMILY PROTEIN"/>
    <property type="match status" value="1"/>
</dbReference>
<evidence type="ECO:0000313" key="10">
    <source>
        <dbReference type="Proteomes" id="UP000285278"/>
    </source>
</evidence>
<dbReference type="Gene3D" id="1.10.10.10">
    <property type="entry name" value="Winged helix-like DNA-binding domain superfamily/Winged helix DNA-binding domain"/>
    <property type="match status" value="2"/>
</dbReference>
<dbReference type="STRING" id="1451189.CFAL_06240"/>
<evidence type="ECO:0000256" key="4">
    <source>
        <dbReference type="ARBA" id="ARBA00022490"/>
    </source>
</evidence>
<accession>A0A418Q8D6</accession>
<organism evidence="9 10">
    <name type="scientific">Corynebacterium falsenii</name>
    <dbReference type="NCBI Taxonomy" id="108486"/>
    <lineage>
        <taxon>Bacteria</taxon>
        <taxon>Bacillati</taxon>
        <taxon>Actinomycetota</taxon>
        <taxon>Actinomycetes</taxon>
        <taxon>Mycobacteriales</taxon>
        <taxon>Corynebacteriaceae</taxon>
        <taxon>Corynebacterium</taxon>
    </lineage>
</organism>
<dbReference type="Pfam" id="PF02631">
    <property type="entry name" value="RecX_HTH2"/>
    <property type="match status" value="1"/>
</dbReference>
<keyword evidence="4 5" id="KW-0963">Cytoplasm</keyword>
<dbReference type="Pfam" id="PF21982">
    <property type="entry name" value="RecX_HTH1"/>
    <property type="match status" value="1"/>
</dbReference>
<dbReference type="HAMAP" id="MF_01114">
    <property type="entry name" value="RecX"/>
    <property type="match status" value="1"/>
</dbReference>
<dbReference type="AlphaFoldDB" id="A0A418Q8D6"/>
<evidence type="ECO:0000256" key="2">
    <source>
        <dbReference type="ARBA" id="ARBA00009695"/>
    </source>
</evidence>
<dbReference type="InterPro" id="IPR053926">
    <property type="entry name" value="RecX_HTH_1st"/>
</dbReference>
<evidence type="ECO:0000259" key="7">
    <source>
        <dbReference type="Pfam" id="PF02631"/>
    </source>
</evidence>
<proteinExistence type="inferred from homology"/>
<feature type="domain" description="RecX second three-helical" evidence="7">
    <location>
        <begin position="96"/>
        <end position="137"/>
    </location>
</feature>
<comment type="caution">
    <text evidence="9">The sequence shown here is derived from an EMBL/GenBank/DDBJ whole genome shotgun (WGS) entry which is preliminary data.</text>
</comment>
<feature type="region of interest" description="Disordered" evidence="6">
    <location>
        <begin position="1"/>
        <end position="20"/>
    </location>
</feature>
<protein>
    <recommendedName>
        <fullName evidence="3 5">Regulatory protein RecX</fullName>
    </recommendedName>
</protein>
<evidence type="ECO:0000256" key="5">
    <source>
        <dbReference type="HAMAP-Rule" id="MF_01114"/>
    </source>
</evidence>
<dbReference type="GO" id="GO:0005737">
    <property type="term" value="C:cytoplasm"/>
    <property type="evidence" value="ECO:0007669"/>
    <property type="project" value="UniProtKB-SubCell"/>
</dbReference>
<dbReference type="RefSeq" id="WP_119664533.1">
    <property type="nucleotide sequence ID" value="NZ_CP083647.1"/>
</dbReference>
<dbReference type="PANTHER" id="PTHR33602:SF1">
    <property type="entry name" value="REGULATORY PROTEIN RECX FAMILY PROTEIN"/>
    <property type="match status" value="1"/>
</dbReference>
<dbReference type="EMBL" id="QXJK01000003">
    <property type="protein sequence ID" value="RIX35774.1"/>
    <property type="molecule type" value="Genomic_DNA"/>
</dbReference>
<comment type="subcellular location">
    <subcellularLocation>
        <location evidence="1 5">Cytoplasm</location>
    </subcellularLocation>
</comment>
<evidence type="ECO:0000256" key="1">
    <source>
        <dbReference type="ARBA" id="ARBA00004496"/>
    </source>
</evidence>
<dbReference type="InterPro" id="IPR003783">
    <property type="entry name" value="Regulatory_RecX"/>
</dbReference>
<feature type="compositionally biased region" description="Polar residues" evidence="6">
    <location>
        <begin position="1"/>
        <end position="18"/>
    </location>
</feature>
<gene>
    <name evidence="5" type="primary">recX</name>
    <name evidence="9" type="ORF">D3M95_04590</name>
</gene>
<evidence type="ECO:0000256" key="6">
    <source>
        <dbReference type="SAM" id="MobiDB-lite"/>
    </source>
</evidence>
<name>A0A418Q8D6_9CORY</name>
<dbReference type="InterPro" id="IPR053924">
    <property type="entry name" value="RecX_HTH_2nd"/>
</dbReference>